<reference evidence="2 3" key="1">
    <citation type="submission" date="2013-07" db="EMBL/GenBank/DDBJ databases">
        <title>Draft genome sequence of Pseudoalteromonas luteoviolacea 2ta16.</title>
        <authorList>
            <person name="Allen E.E."/>
            <person name="Azam F."/>
            <person name="Podell S."/>
        </authorList>
    </citation>
    <scope>NUCLEOTIDE SEQUENCE [LARGE SCALE GENOMIC DNA]</scope>
    <source>
        <strain evidence="2 3">2ta16</strain>
    </source>
</reference>
<organism evidence="2 3">
    <name type="scientific">Pseudoalteromonas luteoviolacea (strain 2ta16)</name>
    <dbReference type="NCBI Taxonomy" id="1353533"/>
    <lineage>
        <taxon>Bacteria</taxon>
        <taxon>Pseudomonadati</taxon>
        <taxon>Pseudomonadota</taxon>
        <taxon>Gammaproteobacteria</taxon>
        <taxon>Alteromonadales</taxon>
        <taxon>Pseudoalteromonadaceae</taxon>
        <taxon>Pseudoalteromonas</taxon>
    </lineage>
</organism>
<name>V4I4F9_PSEL2</name>
<dbReference type="InterPro" id="IPR055259">
    <property type="entry name" value="YkvP/CgeB_Glyco_trans-like"/>
</dbReference>
<dbReference type="Proteomes" id="UP000017820">
    <property type="component" value="Unassembled WGS sequence"/>
</dbReference>
<dbReference type="EMBL" id="AUSV01000006">
    <property type="protein sequence ID" value="ESP95129.1"/>
    <property type="molecule type" value="Genomic_DNA"/>
</dbReference>
<sequence length="354" mass="40328">MTQWQAVNYIDEWQRAGYEIEYLEVNYSDKEGSAELISSTLLGSDFDIFISACDDQVMTSDVRDAMKKKGVPSLLICFDNLSVPFKHKKCSTYFDLVWLTSHETKYLFDKWGANTMFMPYAANPFTYQPTSGEELSGMAFVGTVYGGRINKVEEILKRDIDVRLYGGNSPSAEGENPAKNLLANLSSSLDNVYRLSSFPIGRQALKAAAIKSTKKFEISDSLQALIKNRSSLSFEEVAKTYSRSKMSLNITELWNTYLLAKPIHKLHLRTFEIPMSGGLQIASRTDEIQDYFEEDKEIVLYDSMDEFVEKSRFYLRDDNAALREQIKHAARERAASEHSWQKRFLKAFAALGVK</sequence>
<accession>V4I4F9</accession>
<feature type="domain" description="Spore protein YkvP/CgeB glycosyl transferase-like" evidence="1">
    <location>
        <begin position="225"/>
        <end position="344"/>
    </location>
</feature>
<dbReference type="Pfam" id="PF13524">
    <property type="entry name" value="Glyco_trans_1_2"/>
    <property type="match status" value="1"/>
</dbReference>
<dbReference type="PATRIC" id="fig|1353533.3.peg.405"/>
<protein>
    <recommendedName>
        <fullName evidence="1">Spore protein YkvP/CgeB glycosyl transferase-like domain-containing protein</fullName>
    </recommendedName>
</protein>
<gene>
    <name evidence="2" type="ORF">PL2TA16_04385</name>
</gene>
<proteinExistence type="predicted"/>
<evidence type="ECO:0000313" key="3">
    <source>
        <dbReference type="Proteomes" id="UP000017820"/>
    </source>
</evidence>
<comment type="caution">
    <text evidence="2">The sequence shown here is derived from an EMBL/GenBank/DDBJ whole genome shotgun (WGS) entry which is preliminary data.</text>
</comment>
<evidence type="ECO:0000259" key="1">
    <source>
        <dbReference type="Pfam" id="PF13524"/>
    </source>
</evidence>
<evidence type="ECO:0000313" key="2">
    <source>
        <dbReference type="EMBL" id="ESP95129.1"/>
    </source>
</evidence>
<dbReference type="AlphaFoldDB" id="V4I4F9"/>